<reference evidence="3" key="1">
    <citation type="submission" date="2017-09" db="EMBL/GenBank/DDBJ databases">
        <title>Depth-based differentiation of microbial function through sediment-hosted aquifers and enrichment of novel symbionts in the deep terrestrial subsurface.</title>
        <authorList>
            <person name="Probst A.J."/>
            <person name="Ladd B."/>
            <person name="Jarett J.K."/>
            <person name="Geller-Mcgrath D.E."/>
            <person name="Sieber C.M.K."/>
            <person name="Emerson J.B."/>
            <person name="Anantharaman K."/>
            <person name="Thomas B.C."/>
            <person name="Malmstrom R."/>
            <person name="Stieglmeier M."/>
            <person name="Klingl A."/>
            <person name="Woyke T."/>
            <person name="Ryan C.M."/>
            <person name="Banfield J.F."/>
        </authorList>
    </citation>
    <scope>NUCLEOTIDE SEQUENCE [LARGE SCALE GENOMIC DNA]</scope>
</reference>
<feature type="non-terminal residue" evidence="2">
    <location>
        <position position="70"/>
    </location>
</feature>
<evidence type="ECO:0000313" key="3">
    <source>
        <dbReference type="Proteomes" id="UP000231669"/>
    </source>
</evidence>
<dbReference type="Proteomes" id="UP000231669">
    <property type="component" value="Unassembled WGS sequence"/>
</dbReference>
<keyword evidence="1" id="KW-0472">Membrane</keyword>
<dbReference type="AlphaFoldDB" id="A0A2M6YF72"/>
<protein>
    <submittedName>
        <fullName evidence="2">Uncharacterized protein</fullName>
    </submittedName>
</protein>
<organism evidence="2 3">
    <name type="scientific">Candidatus Woesebacteria bacterium CG07_land_8_20_14_0_80_44_9</name>
    <dbReference type="NCBI Taxonomy" id="1975058"/>
    <lineage>
        <taxon>Bacteria</taxon>
        <taxon>Candidatus Woeseibacteriota</taxon>
    </lineage>
</organism>
<comment type="caution">
    <text evidence="2">The sequence shown here is derived from an EMBL/GenBank/DDBJ whole genome shotgun (WGS) entry which is preliminary data.</text>
</comment>
<name>A0A2M6YF72_9BACT</name>
<keyword evidence="1" id="KW-1133">Transmembrane helix</keyword>
<feature type="transmembrane region" description="Helical" evidence="1">
    <location>
        <begin position="24"/>
        <end position="43"/>
    </location>
</feature>
<evidence type="ECO:0000256" key="1">
    <source>
        <dbReference type="SAM" id="Phobius"/>
    </source>
</evidence>
<keyword evidence="1" id="KW-0812">Transmembrane</keyword>
<evidence type="ECO:0000313" key="2">
    <source>
        <dbReference type="EMBL" id="PIU28809.1"/>
    </source>
</evidence>
<accession>A0A2M6YF72</accession>
<dbReference type="EMBL" id="PEXE01000007">
    <property type="protein sequence ID" value="PIU28809.1"/>
    <property type="molecule type" value="Genomic_DNA"/>
</dbReference>
<sequence length="70" mass="7541">MTILSLSLFGGGIAILFARIPGWSLFFGLIIVPIGFVLTILTLDEVARNLIVPPPYKSVKCKVCGKSTYA</sequence>
<proteinExistence type="predicted"/>
<gene>
    <name evidence="2" type="ORF">COT08_00410</name>
</gene>